<keyword evidence="1" id="KW-1133">Transmembrane helix</keyword>
<dbReference type="PATRIC" id="fig|1423729.3.peg.1051"/>
<dbReference type="RefSeq" id="WP_057829245.1">
    <property type="nucleotide sequence ID" value="NZ_AYZE01000014.1"/>
</dbReference>
<dbReference type="OrthoDB" id="2295747at2"/>
<proteinExistence type="predicted"/>
<dbReference type="EMBL" id="AYZE01000014">
    <property type="protein sequence ID" value="KRM91041.1"/>
    <property type="molecule type" value="Genomic_DNA"/>
</dbReference>
<name>A0A0R2CHA2_9LACO</name>
<feature type="transmembrane region" description="Helical" evidence="1">
    <location>
        <begin position="89"/>
        <end position="106"/>
    </location>
</feature>
<keyword evidence="1" id="KW-0812">Transmembrane</keyword>
<reference evidence="2 3" key="1">
    <citation type="journal article" date="2015" name="Genome Announc.">
        <title>Expanding the biotechnology potential of lactobacilli through comparative genomics of 213 strains and associated genera.</title>
        <authorList>
            <person name="Sun Z."/>
            <person name="Harris H.M."/>
            <person name="McCann A."/>
            <person name="Guo C."/>
            <person name="Argimon S."/>
            <person name="Zhang W."/>
            <person name="Yang X."/>
            <person name="Jeffery I.B."/>
            <person name="Cooney J.C."/>
            <person name="Kagawa T.F."/>
            <person name="Liu W."/>
            <person name="Song Y."/>
            <person name="Salvetti E."/>
            <person name="Wrobel A."/>
            <person name="Rasinkangas P."/>
            <person name="Parkhill J."/>
            <person name="Rea M.C."/>
            <person name="O'Sullivan O."/>
            <person name="Ritari J."/>
            <person name="Douillard F.P."/>
            <person name="Paul Ross R."/>
            <person name="Yang R."/>
            <person name="Briner A.E."/>
            <person name="Felis G.E."/>
            <person name="de Vos W.M."/>
            <person name="Barrangou R."/>
            <person name="Klaenhammer T.R."/>
            <person name="Caufield P.W."/>
            <person name="Cui Y."/>
            <person name="Zhang H."/>
            <person name="O'Toole P.W."/>
        </authorList>
    </citation>
    <scope>NUCLEOTIDE SEQUENCE [LARGE SCALE GENOMIC DNA]</scope>
    <source>
        <strain evidence="2 3">DSM 21116</strain>
    </source>
</reference>
<dbReference type="AlphaFoldDB" id="A0A0R2CHA2"/>
<dbReference type="Proteomes" id="UP000051131">
    <property type="component" value="Unassembled WGS sequence"/>
</dbReference>
<sequence>MSSKKIISLATVWYLAFATAVAIVVPIVFSFMDLTDVQKYTFALFGINVIFAIISGLIVGIKKQPIIYLIFFPILYLIGVKMFFENFAYYVAIIYLLISFLSYGIVKD</sequence>
<feature type="transmembrane region" description="Helical" evidence="1">
    <location>
        <begin position="66"/>
        <end position="83"/>
    </location>
</feature>
<evidence type="ECO:0000313" key="3">
    <source>
        <dbReference type="Proteomes" id="UP000051131"/>
    </source>
</evidence>
<protein>
    <recommendedName>
        <fullName evidence="4">Integral membrane protein</fullName>
    </recommendedName>
</protein>
<evidence type="ECO:0000313" key="2">
    <source>
        <dbReference type="EMBL" id="KRM91041.1"/>
    </source>
</evidence>
<feature type="transmembrane region" description="Helical" evidence="1">
    <location>
        <begin position="40"/>
        <end position="59"/>
    </location>
</feature>
<keyword evidence="1" id="KW-0472">Membrane</keyword>
<feature type="transmembrane region" description="Helical" evidence="1">
    <location>
        <begin position="12"/>
        <end position="34"/>
    </location>
</feature>
<dbReference type="STRING" id="1423729.FC80_GL001037"/>
<organism evidence="2 3">
    <name type="scientific">Liquorilactobacillus cacaonum DSM 21116</name>
    <dbReference type="NCBI Taxonomy" id="1423729"/>
    <lineage>
        <taxon>Bacteria</taxon>
        <taxon>Bacillati</taxon>
        <taxon>Bacillota</taxon>
        <taxon>Bacilli</taxon>
        <taxon>Lactobacillales</taxon>
        <taxon>Lactobacillaceae</taxon>
        <taxon>Liquorilactobacillus</taxon>
    </lineage>
</organism>
<comment type="caution">
    <text evidence="2">The sequence shown here is derived from an EMBL/GenBank/DDBJ whole genome shotgun (WGS) entry which is preliminary data.</text>
</comment>
<accession>A0A0R2CHA2</accession>
<evidence type="ECO:0000256" key="1">
    <source>
        <dbReference type="SAM" id="Phobius"/>
    </source>
</evidence>
<keyword evidence="3" id="KW-1185">Reference proteome</keyword>
<evidence type="ECO:0008006" key="4">
    <source>
        <dbReference type="Google" id="ProtNLM"/>
    </source>
</evidence>
<gene>
    <name evidence="2" type="ORF">FC80_GL001037</name>
</gene>